<evidence type="ECO:0000259" key="7">
    <source>
        <dbReference type="Pfam" id="PF10337"/>
    </source>
</evidence>
<feature type="transmembrane region" description="Helical" evidence="6">
    <location>
        <begin position="126"/>
        <end position="143"/>
    </location>
</feature>
<name>A0A9Q3BIJ0_9BASI</name>
<feature type="region of interest" description="Disordered" evidence="5">
    <location>
        <begin position="345"/>
        <end position="368"/>
    </location>
</feature>
<feature type="transmembrane region" description="Helical" evidence="6">
    <location>
        <begin position="163"/>
        <end position="181"/>
    </location>
</feature>
<dbReference type="InterPro" id="IPR018823">
    <property type="entry name" value="ArAE_2_N"/>
</dbReference>
<gene>
    <name evidence="8" type="ORF">O181_005667</name>
</gene>
<dbReference type="PANTHER" id="PTHR47804:SF3">
    <property type="entry name" value="PROTEIN BRE4"/>
    <property type="match status" value="1"/>
</dbReference>
<organism evidence="8 9">
    <name type="scientific">Austropuccinia psidii MF-1</name>
    <dbReference type="NCBI Taxonomy" id="1389203"/>
    <lineage>
        <taxon>Eukaryota</taxon>
        <taxon>Fungi</taxon>
        <taxon>Dikarya</taxon>
        <taxon>Basidiomycota</taxon>
        <taxon>Pucciniomycotina</taxon>
        <taxon>Pucciniomycetes</taxon>
        <taxon>Pucciniales</taxon>
        <taxon>Sphaerophragmiaceae</taxon>
        <taxon>Austropuccinia</taxon>
    </lineage>
</organism>
<evidence type="ECO:0000256" key="2">
    <source>
        <dbReference type="ARBA" id="ARBA00022692"/>
    </source>
</evidence>
<evidence type="ECO:0000256" key="6">
    <source>
        <dbReference type="SAM" id="Phobius"/>
    </source>
</evidence>
<dbReference type="InterPro" id="IPR052430">
    <property type="entry name" value="IVT-Associated"/>
</dbReference>
<dbReference type="GO" id="GO:0016020">
    <property type="term" value="C:membrane"/>
    <property type="evidence" value="ECO:0007669"/>
    <property type="project" value="UniProtKB-SubCell"/>
</dbReference>
<evidence type="ECO:0000256" key="5">
    <source>
        <dbReference type="SAM" id="MobiDB-lite"/>
    </source>
</evidence>
<feature type="transmembrane region" description="Helical" evidence="6">
    <location>
        <begin position="21"/>
        <end position="42"/>
    </location>
</feature>
<comment type="subcellular location">
    <subcellularLocation>
        <location evidence="1">Membrane</location>
        <topology evidence="1">Multi-pass membrane protein</topology>
    </subcellularLocation>
</comment>
<feature type="transmembrane region" description="Helical" evidence="6">
    <location>
        <begin position="711"/>
        <end position="733"/>
    </location>
</feature>
<feature type="non-terminal residue" evidence="8">
    <location>
        <position position="1079"/>
    </location>
</feature>
<feature type="transmembrane region" description="Helical" evidence="6">
    <location>
        <begin position="786"/>
        <end position="803"/>
    </location>
</feature>
<dbReference type="Pfam" id="PF10337">
    <property type="entry name" value="ArAE_2_N"/>
    <property type="match status" value="1"/>
</dbReference>
<proteinExistence type="predicted"/>
<feature type="domain" description="Putative ER transporter 6TM N-terminal" evidence="7">
    <location>
        <begin position="109"/>
        <end position="282"/>
    </location>
</feature>
<dbReference type="OrthoDB" id="2498025at2759"/>
<protein>
    <recommendedName>
        <fullName evidence="7">Putative ER transporter 6TM N-terminal domain-containing protein</fullName>
    </recommendedName>
</protein>
<feature type="transmembrane region" description="Helical" evidence="6">
    <location>
        <begin position="102"/>
        <end position="119"/>
    </location>
</feature>
<dbReference type="PANTHER" id="PTHR47804">
    <property type="entry name" value="60S RIBOSOMAL PROTEIN L19"/>
    <property type="match status" value="1"/>
</dbReference>
<sequence>MSFNQLINIKFHSLKRILLSRTSISVIKGAVAYVAFFVLFLLKPFQDLLPYPSVGTSAVLICIAGFPGASVGACLESITMASLGIATGAINFVILAKLTSYPVPQGLIFFLMLYIFALIKTVQPKYLIFSLFCILMTWNGFYTPFLLSHRNFSADYLMSYLEAYAWGIAIVVCVNVFLFPCSAETELRSTLVNSLDHIRTAVPLISKTYWCEIDQEEIQVRDALIQSIRADFNLMQTKLAQSVMGVNYSRWSLADYKHIVQLIKSMQQSLITIYSSLRNIDKVDAKTFKRHFGLDGKDLRLLRMYTYVGLAEVQRVLATGAATTAFVKKESELLKDIDLELGPGDSQSSLPRLTPRGTEASVRQAQANSEAELRLRNVENNLAFELSEAMQNGEIHLESSHFDEITPAVTNVESTKLAKVRGRKLTKKLKTSKFPDSAFCTRINNLTQKHWKNYQNLLYDRVGEIFSCGKLYHPQEPMLLEELRDPLDFELARISANSNFKEHTTSERSKKLQRRRLLPLEPIVDQPVEENKISSINFSFKDAQDEKSESSSVPTLSESIKKVVLHRSLMRVYSHSFSMDMFLQDLINLRKFVLDEQPAGGIRKKRIHLHFLEDLICFLKSLQKHGRKSNSLHTTEPDTNLTIREALATLEKRDYHPVKVNWLQRFLRIEKFLRSSESCCAFKVSCGVIVLAIMFRSSITRNFALEYSLNSAIITITVAITPTLGQSWISFLFQVSGQGLGLIYSMIVLEIFHNVGGYKYNPYGLVSSLGLFSIPLCYIIYTNPQLFVLALLAMNSAASLVYSEFLNQRRSFDSPPYRMGKSLATLAIAIGLVSFLQLFVLRNPGRRTLRKAVAKVMEANTAYTVILQSYVRATIPTSPTHRSSLSAIRRVQKDLIKREMQIQNDITALVPLIKFARAEPSFVQPFNMAEYVKIANANQLILDRNRDARIAIGTNPLPEVILKEFVEKLAPYRAQLLPKIKTSLYLCTSTLHSKFPLPEKLNSTTEEMKYATEIFHDALVLSSRLADSPEGLKLVKSPELTRYWLYLLSMTSVSYQLESIQESAKKLFGTLEDQPLNTY</sequence>
<feature type="transmembrane region" description="Helical" evidence="6">
    <location>
        <begin position="740"/>
        <end position="757"/>
    </location>
</feature>
<accession>A0A9Q3BIJ0</accession>
<evidence type="ECO:0000313" key="9">
    <source>
        <dbReference type="Proteomes" id="UP000765509"/>
    </source>
</evidence>
<feature type="transmembrane region" description="Helical" evidence="6">
    <location>
        <begin position="763"/>
        <end position="781"/>
    </location>
</feature>
<comment type="caution">
    <text evidence="8">The sequence shown here is derived from an EMBL/GenBank/DDBJ whole genome shotgun (WGS) entry which is preliminary data.</text>
</comment>
<keyword evidence="3 6" id="KW-1133">Transmembrane helix</keyword>
<evidence type="ECO:0000313" key="8">
    <source>
        <dbReference type="EMBL" id="MBW0465952.1"/>
    </source>
</evidence>
<evidence type="ECO:0000256" key="3">
    <source>
        <dbReference type="ARBA" id="ARBA00022989"/>
    </source>
</evidence>
<keyword evidence="9" id="KW-1185">Reference proteome</keyword>
<dbReference type="Proteomes" id="UP000765509">
    <property type="component" value="Unassembled WGS sequence"/>
</dbReference>
<evidence type="ECO:0000256" key="1">
    <source>
        <dbReference type="ARBA" id="ARBA00004141"/>
    </source>
</evidence>
<keyword evidence="4 6" id="KW-0472">Membrane</keyword>
<feature type="transmembrane region" description="Helical" evidence="6">
    <location>
        <begin position="823"/>
        <end position="841"/>
    </location>
</feature>
<feature type="transmembrane region" description="Helical" evidence="6">
    <location>
        <begin position="48"/>
        <end position="66"/>
    </location>
</feature>
<reference evidence="8" key="1">
    <citation type="submission" date="2021-03" db="EMBL/GenBank/DDBJ databases">
        <title>Draft genome sequence of rust myrtle Austropuccinia psidii MF-1, a brazilian biotype.</title>
        <authorList>
            <person name="Quecine M.C."/>
            <person name="Pachon D.M.R."/>
            <person name="Bonatelli M.L."/>
            <person name="Correr F.H."/>
            <person name="Franceschini L.M."/>
            <person name="Leite T.F."/>
            <person name="Margarido G.R.A."/>
            <person name="Almeida C.A."/>
            <person name="Ferrarezi J.A."/>
            <person name="Labate C.A."/>
        </authorList>
    </citation>
    <scope>NUCLEOTIDE SEQUENCE</scope>
    <source>
        <strain evidence="8">MF-1</strain>
    </source>
</reference>
<keyword evidence="2 6" id="KW-0812">Transmembrane</keyword>
<dbReference type="AlphaFoldDB" id="A0A9Q3BIJ0"/>
<dbReference type="EMBL" id="AVOT02001172">
    <property type="protein sequence ID" value="MBW0465952.1"/>
    <property type="molecule type" value="Genomic_DNA"/>
</dbReference>
<feature type="transmembrane region" description="Helical" evidence="6">
    <location>
        <begin position="78"/>
        <end position="96"/>
    </location>
</feature>
<evidence type="ECO:0000256" key="4">
    <source>
        <dbReference type="ARBA" id="ARBA00023136"/>
    </source>
</evidence>